<accession>A0ABV9I3X8</accession>
<reference evidence="3" key="1">
    <citation type="journal article" date="2019" name="Int. J. Syst. Evol. Microbiol.">
        <title>The Global Catalogue of Microorganisms (GCM) 10K type strain sequencing project: providing services to taxonomists for standard genome sequencing and annotation.</title>
        <authorList>
            <consortium name="The Broad Institute Genomics Platform"/>
            <consortium name="The Broad Institute Genome Sequencing Center for Infectious Disease"/>
            <person name="Wu L."/>
            <person name="Ma J."/>
        </authorList>
    </citation>
    <scope>NUCLEOTIDE SEQUENCE [LARGE SCALE GENOMIC DNA]</scope>
    <source>
        <strain evidence="3">YJ-61-S</strain>
    </source>
</reference>
<evidence type="ECO:0000313" key="2">
    <source>
        <dbReference type="EMBL" id="MFC4636573.1"/>
    </source>
</evidence>
<keyword evidence="1" id="KW-1133">Transmembrane helix</keyword>
<protein>
    <recommendedName>
        <fullName evidence="4">Lipoprotein</fullName>
    </recommendedName>
</protein>
<evidence type="ECO:0008006" key="4">
    <source>
        <dbReference type="Google" id="ProtNLM"/>
    </source>
</evidence>
<comment type="caution">
    <text evidence="2">The sequence shown here is derived from an EMBL/GenBank/DDBJ whole genome shotgun (WGS) entry which is preliminary data.</text>
</comment>
<feature type="transmembrane region" description="Helical" evidence="1">
    <location>
        <begin position="12"/>
        <end position="32"/>
    </location>
</feature>
<keyword evidence="1" id="KW-0472">Membrane</keyword>
<keyword evidence="3" id="KW-1185">Reference proteome</keyword>
<sequence>MRKPFVLKQTMRINIIYFIIAVGLFTSCINMNDPEDQAQYISCYNSFDPVLVNLIPKKIPNNYVSFGYASLDYLDKVDDYAGMYITTKISDLKEYSSLKDNYSKQAKAIKNSLDSCLIIISTYGELDIGAQGDFNCDNPIPIPQYGICKENNSNQLWEREGNLEIIILDYQYSDLSKRTDQKKRKDIPSELSTGYSKGITLNKNNMTIQKWIVVW</sequence>
<evidence type="ECO:0000256" key="1">
    <source>
        <dbReference type="SAM" id="Phobius"/>
    </source>
</evidence>
<keyword evidence="1" id="KW-0812">Transmembrane</keyword>
<dbReference type="EMBL" id="JBHSFV010000023">
    <property type="protein sequence ID" value="MFC4636573.1"/>
    <property type="molecule type" value="Genomic_DNA"/>
</dbReference>
<gene>
    <name evidence="2" type="ORF">ACFO3O_21895</name>
</gene>
<name>A0ABV9I3X8_9FLAO</name>
<dbReference type="PROSITE" id="PS51257">
    <property type="entry name" value="PROKAR_LIPOPROTEIN"/>
    <property type="match status" value="1"/>
</dbReference>
<dbReference type="Proteomes" id="UP001596043">
    <property type="component" value="Unassembled WGS sequence"/>
</dbReference>
<evidence type="ECO:0000313" key="3">
    <source>
        <dbReference type="Proteomes" id="UP001596043"/>
    </source>
</evidence>
<dbReference type="RefSeq" id="WP_379982897.1">
    <property type="nucleotide sequence ID" value="NZ_JBHSFV010000023.1"/>
</dbReference>
<proteinExistence type="predicted"/>
<organism evidence="2 3">
    <name type="scientific">Dokdonia ponticola</name>
    <dbReference type="NCBI Taxonomy" id="2041041"/>
    <lineage>
        <taxon>Bacteria</taxon>
        <taxon>Pseudomonadati</taxon>
        <taxon>Bacteroidota</taxon>
        <taxon>Flavobacteriia</taxon>
        <taxon>Flavobacteriales</taxon>
        <taxon>Flavobacteriaceae</taxon>
        <taxon>Dokdonia</taxon>
    </lineage>
</organism>